<dbReference type="Proteomes" id="UP001628220">
    <property type="component" value="Unassembled WGS sequence"/>
</dbReference>
<dbReference type="EMBL" id="BAAFSF010000004">
    <property type="protein sequence ID" value="GAB1252040.1"/>
    <property type="molecule type" value="Genomic_DNA"/>
</dbReference>
<dbReference type="Gene3D" id="3.40.50.300">
    <property type="entry name" value="P-loop containing nucleotide triphosphate hydrolases"/>
    <property type="match status" value="1"/>
</dbReference>
<dbReference type="Pfam" id="PF13189">
    <property type="entry name" value="Cytidylate_kin2"/>
    <property type="match status" value="1"/>
</dbReference>
<proteinExistence type="predicted"/>
<name>A0ABQ0E2U7_9PORP</name>
<dbReference type="InterPro" id="IPR027417">
    <property type="entry name" value="P-loop_NTPase"/>
</dbReference>
<evidence type="ECO:0000313" key="2">
    <source>
        <dbReference type="Proteomes" id="UP001628220"/>
    </source>
</evidence>
<sequence length="202" mass="23239">MPFKIITISRQFGSGGRTIGRRLAEELDIPFFDRRIIEELAKKCGFTKAYVESHSEYESGSALDYVPLSADGLHLHGQIITPNDRILKEQYELISSLAAKGPCIIVGRAADYILRERTDVLNVFIHADNESRIRRIVDLYHGVESDNEAAKQIIKHDRDRKRHYRYYTGRNWGDADLYHITLNSGRLGEDNCVSIIRQLYEK</sequence>
<gene>
    <name evidence="1" type="ORF">Tsumi_11460</name>
</gene>
<accession>A0ABQ0E2U7</accession>
<organism evidence="1 2">
    <name type="scientific">Porphyromonas miyakawae</name>
    <dbReference type="NCBI Taxonomy" id="3137470"/>
    <lineage>
        <taxon>Bacteria</taxon>
        <taxon>Pseudomonadati</taxon>
        <taxon>Bacteroidota</taxon>
        <taxon>Bacteroidia</taxon>
        <taxon>Bacteroidales</taxon>
        <taxon>Porphyromonadaceae</taxon>
        <taxon>Porphyromonas</taxon>
    </lineage>
</organism>
<dbReference type="SUPFAM" id="SSF52540">
    <property type="entry name" value="P-loop containing nucleoside triphosphate hydrolases"/>
    <property type="match status" value="1"/>
</dbReference>
<dbReference type="RefSeq" id="WP_411915811.1">
    <property type="nucleotide sequence ID" value="NZ_BAAFSF010000004.1"/>
</dbReference>
<keyword evidence="2" id="KW-1185">Reference proteome</keyword>
<protein>
    <submittedName>
        <fullName evidence="1">Cytidylate kinase-like family protein</fullName>
    </submittedName>
</protein>
<comment type="caution">
    <text evidence="1">The sequence shown here is derived from an EMBL/GenBank/DDBJ whole genome shotgun (WGS) entry which is preliminary data.</text>
</comment>
<evidence type="ECO:0000313" key="1">
    <source>
        <dbReference type="EMBL" id="GAB1252040.1"/>
    </source>
</evidence>
<reference evidence="1 2" key="1">
    <citation type="journal article" date="2025" name="Int. J. Syst. Evol. Microbiol.">
        <title>Desulfovibrio falkowii sp. nov., Porphyromonas miyakawae sp. nov., Mediterraneibacter flintii sp. nov. and Owariibacterium komagatae gen. nov., sp. nov., isolated from human faeces.</title>
        <authorList>
            <person name="Hamaguchi T."/>
            <person name="Ohara M."/>
            <person name="Hisatomi A."/>
            <person name="Sekiguchi K."/>
            <person name="Takeda J.I."/>
            <person name="Ueyama J."/>
            <person name="Ito M."/>
            <person name="Nishiwaki H."/>
            <person name="Ogi T."/>
            <person name="Hirayama M."/>
            <person name="Ohkuma M."/>
            <person name="Sakamoto M."/>
            <person name="Ohno K."/>
        </authorList>
    </citation>
    <scope>NUCLEOTIDE SEQUENCE [LARGE SCALE GENOMIC DNA]</scope>
    <source>
        <strain evidence="1 2">13CB11C</strain>
    </source>
</reference>